<feature type="transmembrane region" description="Helical" evidence="1">
    <location>
        <begin position="32"/>
        <end position="51"/>
    </location>
</feature>
<sequence length="91" mass="9938">ANRNIEDARFSDLFSGEEVRDAAHLDLSRVQMFFFTIVIVVAYAAAIGTMLSSDAIKIEAFPDLQQGMVALLGISHAGYLTKKAIPHPESE</sequence>
<proteinExistence type="predicted"/>
<dbReference type="AlphaFoldDB" id="X1GP77"/>
<comment type="caution">
    <text evidence="2">The sequence shown here is derived from an EMBL/GenBank/DDBJ whole genome shotgun (WGS) entry which is preliminary data.</text>
</comment>
<evidence type="ECO:0000256" key="1">
    <source>
        <dbReference type="SAM" id="Phobius"/>
    </source>
</evidence>
<gene>
    <name evidence="2" type="ORF">S03H2_20156</name>
</gene>
<keyword evidence="1" id="KW-1133">Transmembrane helix</keyword>
<reference evidence="2" key="1">
    <citation type="journal article" date="2014" name="Front. Microbiol.">
        <title>High frequency of phylogenetically diverse reductive dehalogenase-homologous genes in deep subseafloor sedimentary metagenomes.</title>
        <authorList>
            <person name="Kawai M."/>
            <person name="Futagami T."/>
            <person name="Toyoda A."/>
            <person name="Takaki Y."/>
            <person name="Nishi S."/>
            <person name="Hori S."/>
            <person name="Arai W."/>
            <person name="Tsubouchi T."/>
            <person name="Morono Y."/>
            <person name="Uchiyama I."/>
            <person name="Ito T."/>
            <person name="Fujiyama A."/>
            <person name="Inagaki F."/>
            <person name="Takami H."/>
        </authorList>
    </citation>
    <scope>NUCLEOTIDE SEQUENCE</scope>
    <source>
        <strain evidence="2">Expedition CK06-06</strain>
    </source>
</reference>
<protein>
    <submittedName>
        <fullName evidence="2">Uncharacterized protein</fullName>
    </submittedName>
</protein>
<name>X1GP77_9ZZZZ</name>
<dbReference type="EMBL" id="BARU01010595">
    <property type="protein sequence ID" value="GAH34818.1"/>
    <property type="molecule type" value="Genomic_DNA"/>
</dbReference>
<feature type="non-terminal residue" evidence="2">
    <location>
        <position position="1"/>
    </location>
</feature>
<keyword evidence="1" id="KW-0472">Membrane</keyword>
<accession>X1GP77</accession>
<keyword evidence="1" id="KW-0812">Transmembrane</keyword>
<evidence type="ECO:0000313" key="2">
    <source>
        <dbReference type="EMBL" id="GAH34818.1"/>
    </source>
</evidence>
<organism evidence="2">
    <name type="scientific">marine sediment metagenome</name>
    <dbReference type="NCBI Taxonomy" id="412755"/>
    <lineage>
        <taxon>unclassified sequences</taxon>
        <taxon>metagenomes</taxon>
        <taxon>ecological metagenomes</taxon>
    </lineage>
</organism>